<proteinExistence type="predicted"/>
<dbReference type="AlphaFoldDB" id="A0A7R8WTB6"/>
<protein>
    <submittedName>
        <fullName evidence="1">Uncharacterized protein</fullName>
    </submittedName>
</protein>
<reference evidence="1" key="1">
    <citation type="submission" date="2020-11" db="EMBL/GenBank/DDBJ databases">
        <authorList>
            <person name="Tran Van P."/>
        </authorList>
    </citation>
    <scope>NUCLEOTIDE SEQUENCE</scope>
</reference>
<gene>
    <name evidence="1" type="ORF">CTOB1V02_LOCUS11975</name>
</gene>
<sequence>MALQQNKEGRDKHAIEVIYKEKGWSASRICQEFPSRGWNRTTVHDLLKKIDLTATIWTAAVAVSSDVERFNFSRSAPLQLGFDPAPLRSTPVTPLHPAPFHFPVADRGEQRTKR</sequence>
<evidence type="ECO:0000313" key="1">
    <source>
        <dbReference type="EMBL" id="CAD7234158.1"/>
    </source>
</evidence>
<accession>A0A7R8WTB6</accession>
<dbReference type="EMBL" id="OB667898">
    <property type="protein sequence ID" value="CAD7234158.1"/>
    <property type="molecule type" value="Genomic_DNA"/>
</dbReference>
<organism evidence="1">
    <name type="scientific">Cyprideis torosa</name>
    <dbReference type="NCBI Taxonomy" id="163714"/>
    <lineage>
        <taxon>Eukaryota</taxon>
        <taxon>Metazoa</taxon>
        <taxon>Ecdysozoa</taxon>
        <taxon>Arthropoda</taxon>
        <taxon>Crustacea</taxon>
        <taxon>Oligostraca</taxon>
        <taxon>Ostracoda</taxon>
        <taxon>Podocopa</taxon>
        <taxon>Podocopida</taxon>
        <taxon>Cytherocopina</taxon>
        <taxon>Cytheroidea</taxon>
        <taxon>Cytherideidae</taxon>
        <taxon>Cyprideis</taxon>
    </lineage>
</organism>
<name>A0A7R8WTB6_9CRUS</name>